<comment type="caution">
    <text evidence="14">The sequence shown here is derived from an EMBL/GenBank/DDBJ whole genome shotgun (WGS) entry which is preliminary data.</text>
</comment>
<dbReference type="GO" id="GO:0005829">
    <property type="term" value="C:cytosol"/>
    <property type="evidence" value="ECO:0007669"/>
    <property type="project" value="TreeGrafter"/>
</dbReference>
<dbReference type="GO" id="GO:0000725">
    <property type="term" value="P:recombinational repair"/>
    <property type="evidence" value="ECO:0007669"/>
    <property type="project" value="TreeGrafter"/>
</dbReference>
<name>C9KLG0_9FIRM</name>
<dbReference type="CDD" id="cd18807">
    <property type="entry name" value="SF1_C_UvrD"/>
    <property type="match status" value="1"/>
</dbReference>
<dbReference type="CDD" id="cd17932">
    <property type="entry name" value="DEXQc_UvrD"/>
    <property type="match status" value="1"/>
</dbReference>
<comment type="catalytic activity">
    <reaction evidence="8">
        <text>Couples ATP hydrolysis with the unwinding of duplex DNA by translocating in the 3'-5' direction.</text>
        <dbReference type="EC" id="5.6.2.4"/>
    </reaction>
</comment>
<dbReference type="SUPFAM" id="SSF52540">
    <property type="entry name" value="P-loop containing nucleoside triphosphate hydrolases"/>
    <property type="match status" value="1"/>
</dbReference>
<evidence type="ECO:0000313" key="14">
    <source>
        <dbReference type="EMBL" id="EEX68974.1"/>
    </source>
</evidence>
<evidence type="ECO:0000256" key="4">
    <source>
        <dbReference type="ARBA" id="ARBA00022806"/>
    </source>
</evidence>
<comment type="similarity">
    <text evidence="1">Belongs to the helicase family. UvrD subfamily.</text>
</comment>
<dbReference type="Proteomes" id="UP000003671">
    <property type="component" value="Unassembled WGS sequence"/>
</dbReference>
<protein>
    <recommendedName>
        <fullName evidence="9">DNA 3'-5' helicase</fullName>
        <ecNumber evidence="9">5.6.2.4</ecNumber>
    </recommendedName>
</protein>
<proteinExistence type="inferred from homology"/>
<keyword evidence="6" id="KW-0238">DNA-binding</keyword>
<dbReference type="InterPro" id="IPR000212">
    <property type="entry name" value="DNA_helicase_UvrD/REP"/>
</dbReference>
<dbReference type="Gene3D" id="1.10.486.10">
    <property type="entry name" value="PCRA, domain 4"/>
    <property type="match status" value="1"/>
</dbReference>
<sequence length="745" mass="85087">MRWERAVVEWREREKKGGTDMADRGWDEEQDLLAGLNDAQREAVTTTEGFVRVLAGAGSGKTRALTHRFAYLVEELGILPGNILCVTFTNKAATEMRSRIHALTGDNDTGYINTFHGFCVSILQEDSHAVGYPKSFLVLDNADIDDMLAKIYEERGLTLRDMTYGQARDMFEMRKLVQQPDYYKELIALPLASLKEKYDRAQSKQDILFYGYLYEEKKCFGLDYNDLIKFSLHIFAEHEAIRKKWQQRLEYIMIDEFQDIDEPQYRLMNVLCGWHKNLFVVGDPDQTIYTWRGASGRYLLDFDTHFPGTKTIFMLENYRSTPEILSVVNSLITKNTSRIEKDLVPVKEHGRKVVCHHAGAASEEASWLAGEMARLHAEGVAYREMTVLYRAHYITRSIEEQLLKAEIPYTIYSGVQFFARREIKDALSYLRLLAYRDDLSLLRVVNVPKRNIGQRRRKFLTEYAEEHGLTFYEAMQASIEDPIWKGTQARAFLKLVDDLAEVSTGASVSEVLAEVLDRSGYEAMLRTEGSQARLDNLAELKQSVREYEVSCGEEAGLTDYLAHAALFTNQDAGDPGDKVRLMTVHTAKGLEFPYVFLVALNEGVFPSRKTRTPEAMEEERRLAFVAMTRAEKGLYLSDAEGLNIDGSMRYPSRFILDIDPALLDFTAPLPERLVRAARDFVRASARRLSRQAEPPALHEGDRVTHRVFGDGTIVAIDHEKGAYVIHFDELATNRSIAFRVKLQKI</sequence>
<dbReference type="AlphaFoldDB" id="C9KLG0"/>
<evidence type="ECO:0000256" key="1">
    <source>
        <dbReference type="ARBA" id="ARBA00009922"/>
    </source>
</evidence>
<feature type="domain" description="UvrD-like helicase ATP-binding" evidence="12">
    <location>
        <begin position="34"/>
        <end position="321"/>
    </location>
</feature>
<evidence type="ECO:0000259" key="12">
    <source>
        <dbReference type="PROSITE" id="PS51198"/>
    </source>
</evidence>
<dbReference type="EC" id="5.6.2.4" evidence="9"/>
<dbReference type="PANTHER" id="PTHR11070:SF2">
    <property type="entry name" value="ATP-DEPENDENT DNA HELICASE SRS2"/>
    <property type="match status" value="1"/>
</dbReference>
<organism evidence="14 15">
    <name type="scientific">Mitsuokella multacida DSM 20544</name>
    <dbReference type="NCBI Taxonomy" id="500635"/>
    <lineage>
        <taxon>Bacteria</taxon>
        <taxon>Bacillati</taxon>
        <taxon>Bacillota</taxon>
        <taxon>Negativicutes</taxon>
        <taxon>Selenomonadales</taxon>
        <taxon>Selenomonadaceae</taxon>
        <taxon>Mitsuokella</taxon>
    </lineage>
</organism>
<dbReference type="Pfam" id="PF13361">
    <property type="entry name" value="UvrD_C"/>
    <property type="match status" value="1"/>
</dbReference>
<dbReference type="InterPro" id="IPR027417">
    <property type="entry name" value="P-loop_NTPase"/>
</dbReference>
<dbReference type="GO" id="GO:0043138">
    <property type="term" value="F:3'-5' DNA helicase activity"/>
    <property type="evidence" value="ECO:0007669"/>
    <property type="project" value="UniProtKB-EC"/>
</dbReference>
<evidence type="ECO:0000256" key="6">
    <source>
        <dbReference type="ARBA" id="ARBA00023125"/>
    </source>
</evidence>
<dbReference type="eggNOG" id="COG0210">
    <property type="taxonomic scope" value="Bacteria"/>
</dbReference>
<reference evidence="14" key="1">
    <citation type="submission" date="2009-09" db="EMBL/GenBank/DDBJ databases">
        <authorList>
            <person name="Weinstock G."/>
            <person name="Sodergren E."/>
            <person name="Clifton S."/>
            <person name="Fulton L."/>
            <person name="Fulton B."/>
            <person name="Courtney L."/>
            <person name="Fronick C."/>
            <person name="Harrison M."/>
            <person name="Strong C."/>
            <person name="Farmer C."/>
            <person name="Delahaunty K."/>
            <person name="Markovic C."/>
            <person name="Hall O."/>
            <person name="Minx P."/>
            <person name="Tomlinson C."/>
            <person name="Mitreva M."/>
            <person name="Nelson J."/>
            <person name="Hou S."/>
            <person name="Wollam A."/>
            <person name="Pepin K.H."/>
            <person name="Johnson M."/>
            <person name="Bhonagiri V."/>
            <person name="Nash W.E."/>
            <person name="Warren W."/>
            <person name="Chinwalla A."/>
            <person name="Mardis E.R."/>
            <person name="Wilson R.K."/>
        </authorList>
    </citation>
    <scope>NUCLEOTIDE SEQUENCE [LARGE SCALE GENOMIC DNA]</scope>
    <source>
        <strain evidence="14">DSM 20544</strain>
    </source>
</reference>
<dbReference type="InterPro" id="IPR014016">
    <property type="entry name" value="UvrD-like_ATP-bd"/>
</dbReference>
<accession>C9KLG0</accession>
<evidence type="ECO:0000256" key="5">
    <source>
        <dbReference type="ARBA" id="ARBA00022840"/>
    </source>
</evidence>
<gene>
    <name evidence="14" type="ORF">MITSMUL_04044</name>
</gene>
<evidence type="ECO:0000256" key="9">
    <source>
        <dbReference type="ARBA" id="ARBA00034808"/>
    </source>
</evidence>
<dbReference type="PROSITE" id="PS51217">
    <property type="entry name" value="UVRD_HELICASE_CTER"/>
    <property type="match status" value="1"/>
</dbReference>
<comment type="catalytic activity">
    <reaction evidence="10">
        <text>ATP + H2O = ADP + phosphate + H(+)</text>
        <dbReference type="Rhea" id="RHEA:13065"/>
        <dbReference type="ChEBI" id="CHEBI:15377"/>
        <dbReference type="ChEBI" id="CHEBI:15378"/>
        <dbReference type="ChEBI" id="CHEBI:30616"/>
        <dbReference type="ChEBI" id="CHEBI:43474"/>
        <dbReference type="ChEBI" id="CHEBI:456216"/>
        <dbReference type="EC" id="5.6.2.4"/>
    </reaction>
</comment>
<dbReference type="PROSITE" id="PS51198">
    <property type="entry name" value="UVRD_HELICASE_ATP_BIND"/>
    <property type="match status" value="1"/>
</dbReference>
<dbReference type="InterPro" id="IPR014017">
    <property type="entry name" value="DNA_helicase_UvrD-like_C"/>
</dbReference>
<dbReference type="STRING" id="500635.MITSMUL_04044"/>
<keyword evidence="7" id="KW-0413">Isomerase</keyword>
<dbReference type="GO" id="GO:0016887">
    <property type="term" value="F:ATP hydrolysis activity"/>
    <property type="evidence" value="ECO:0007669"/>
    <property type="project" value="RHEA"/>
</dbReference>
<dbReference type="HOGENOM" id="CLU_004585_5_5_9"/>
<dbReference type="Gene3D" id="1.10.10.160">
    <property type="match status" value="1"/>
</dbReference>
<dbReference type="Gene3D" id="3.40.50.300">
    <property type="entry name" value="P-loop containing nucleotide triphosphate hydrolases"/>
    <property type="match status" value="2"/>
</dbReference>
<evidence type="ECO:0000256" key="8">
    <source>
        <dbReference type="ARBA" id="ARBA00034617"/>
    </source>
</evidence>
<keyword evidence="2 11" id="KW-0547">Nucleotide-binding</keyword>
<dbReference type="Pfam" id="PF00580">
    <property type="entry name" value="UvrD-helicase"/>
    <property type="match status" value="1"/>
</dbReference>
<evidence type="ECO:0000256" key="2">
    <source>
        <dbReference type="ARBA" id="ARBA00022741"/>
    </source>
</evidence>
<evidence type="ECO:0000313" key="15">
    <source>
        <dbReference type="Proteomes" id="UP000003671"/>
    </source>
</evidence>
<dbReference type="GO" id="GO:0003677">
    <property type="term" value="F:DNA binding"/>
    <property type="evidence" value="ECO:0007669"/>
    <property type="project" value="UniProtKB-KW"/>
</dbReference>
<evidence type="ECO:0000256" key="10">
    <source>
        <dbReference type="ARBA" id="ARBA00048988"/>
    </source>
</evidence>
<dbReference type="EMBL" id="ABWK02000012">
    <property type="protein sequence ID" value="EEX68974.1"/>
    <property type="molecule type" value="Genomic_DNA"/>
</dbReference>
<keyword evidence="4 11" id="KW-0347">Helicase</keyword>
<evidence type="ECO:0000256" key="11">
    <source>
        <dbReference type="PROSITE-ProRule" id="PRU00560"/>
    </source>
</evidence>
<evidence type="ECO:0000259" key="13">
    <source>
        <dbReference type="PROSITE" id="PS51217"/>
    </source>
</evidence>
<dbReference type="InterPro" id="IPR013986">
    <property type="entry name" value="DExx_box_DNA_helicase_dom_sf"/>
</dbReference>
<evidence type="ECO:0000256" key="7">
    <source>
        <dbReference type="ARBA" id="ARBA00023235"/>
    </source>
</evidence>
<keyword evidence="5 11" id="KW-0067">ATP-binding</keyword>
<keyword evidence="3 11" id="KW-0378">Hydrolase</keyword>
<dbReference type="PATRIC" id="fig|500635.8.peg.431"/>
<evidence type="ECO:0000256" key="3">
    <source>
        <dbReference type="ARBA" id="ARBA00022801"/>
    </source>
</evidence>
<dbReference type="GO" id="GO:0033202">
    <property type="term" value="C:DNA helicase complex"/>
    <property type="evidence" value="ECO:0007669"/>
    <property type="project" value="TreeGrafter"/>
</dbReference>
<keyword evidence="15" id="KW-1185">Reference proteome</keyword>
<dbReference type="PANTHER" id="PTHR11070">
    <property type="entry name" value="UVRD / RECB / PCRA DNA HELICASE FAMILY MEMBER"/>
    <property type="match status" value="1"/>
</dbReference>
<dbReference type="GO" id="GO:0005524">
    <property type="term" value="F:ATP binding"/>
    <property type="evidence" value="ECO:0007669"/>
    <property type="project" value="UniProtKB-UniRule"/>
</dbReference>
<feature type="domain" description="UvrD-like helicase C-terminal" evidence="13">
    <location>
        <begin position="322"/>
        <end position="589"/>
    </location>
</feature>
<feature type="binding site" evidence="11">
    <location>
        <begin position="55"/>
        <end position="62"/>
    </location>
    <ligand>
        <name>ATP</name>
        <dbReference type="ChEBI" id="CHEBI:30616"/>
    </ligand>
</feature>